<accession>A0A3P8BC61</accession>
<dbReference type="Proteomes" id="UP000050761">
    <property type="component" value="Unassembled WGS sequence"/>
</dbReference>
<gene>
    <name evidence="8" type="ORF">HPBE_LOCUS16892</name>
</gene>
<sequence length="253" mass="27677">MLLYSSLPILVVFCLYSATALNVSYEPTSFENFRTGEIRTLTVHVVDSNTGTGGSNRTISVECVDTEICKVLASPETVSFLSEENYTATFDVVVESLFLGVTQLNITIAEETLPPFPLRLLRSNREAKVTLWFNVFLGIFIFVISTMMGTQLEVKRILGIARKPFGPIIGFCCQFGLMPTLGFLLAEYGLPADATSLKMALFAVSTCPGGGKSSFWTIIFGGNLDLSISMTFTQTLAALCKLRIDYARCSCTD</sequence>
<keyword evidence="9" id="KW-1185">Reference proteome</keyword>
<dbReference type="InterPro" id="IPR004710">
    <property type="entry name" value="Bilac:Na_transpt"/>
</dbReference>
<evidence type="ECO:0000256" key="1">
    <source>
        <dbReference type="ARBA" id="ARBA00004141"/>
    </source>
</evidence>
<dbReference type="Pfam" id="PF01758">
    <property type="entry name" value="SBF"/>
    <property type="match status" value="1"/>
</dbReference>
<evidence type="ECO:0000313" key="9">
    <source>
        <dbReference type="Proteomes" id="UP000050761"/>
    </source>
</evidence>
<dbReference type="Gene3D" id="1.20.1530.20">
    <property type="match status" value="1"/>
</dbReference>
<reference evidence="8 9" key="1">
    <citation type="submission" date="2018-11" db="EMBL/GenBank/DDBJ databases">
        <authorList>
            <consortium name="Pathogen Informatics"/>
        </authorList>
    </citation>
    <scope>NUCLEOTIDE SEQUENCE [LARGE SCALE GENOMIC DNA]</scope>
</reference>
<proteinExistence type="inferred from homology"/>
<evidence type="ECO:0000313" key="10">
    <source>
        <dbReference type="WBParaSite" id="HPBE_0001689301-mRNA-1"/>
    </source>
</evidence>
<dbReference type="GO" id="GO:0016020">
    <property type="term" value="C:membrane"/>
    <property type="evidence" value="ECO:0007669"/>
    <property type="project" value="UniProtKB-SubCell"/>
</dbReference>
<name>A0A3P8BC61_HELPZ</name>
<organism evidence="8">
    <name type="scientific">Heligmosomoides polygyrus</name>
    <name type="common">Parasitic roundworm</name>
    <dbReference type="NCBI Taxonomy" id="6339"/>
    <lineage>
        <taxon>Eukaryota</taxon>
        <taxon>Metazoa</taxon>
        <taxon>Ecdysozoa</taxon>
        <taxon>Nematoda</taxon>
        <taxon>Chromadorea</taxon>
        <taxon>Rhabditida</taxon>
        <taxon>Rhabditina</taxon>
        <taxon>Rhabditomorpha</taxon>
        <taxon>Strongyloidea</taxon>
        <taxon>Heligmosomidae</taxon>
        <taxon>Heligmosomoides</taxon>
    </lineage>
</organism>
<comment type="subcellular location">
    <subcellularLocation>
        <location evidence="1">Membrane</location>
        <topology evidence="1">Multi-pass membrane protein</topology>
    </subcellularLocation>
</comment>
<dbReference type="PANTHER" id="PTHR10361:SF28">
    <property type="entry name" value="P3 PROTEIN-RELATED"/>
    <property type="match status" value="1"/>
</dbReference>
<keyword evidence="4" id="KW-0813">Transport</keyword>
<evidence type="ECO:0000256" key="6">
    <source>
        <dbReference type="ARBA" id="ARBA00023136"/>
    </source>
</evidence>
<dbReference type="InterPro" id="IPR002657">
    <property type="entry name" value="BilAc:Na_symport/Acr3"/>
</dbReference>
<evidence type="ECO:0000256" key="2">
    <source>
        <dbReference type="ARBA" id="ARBA00006528"/>
    </source>
</evidence>
<evidence type="ECO:0000313" key="8">
    <source>
        <dbReference type="EMBL" id="VDP07328.1"/>
    </source>
</evidence>
<dbReference type="PANTHER" id="PTHR10361">
    <property type="entry name" value="SODIUM-BILE ACID COTRANSPORTER"/>
    <property type="match status" value="1"/>
</dbReference>
<dbReference type="OrthoDB" id="5847882at2759"/>
<comment type="similarity">
    <text evidence="2">Belongs to the bile acid:sodium symporter (BASS) (TC 2.A.28) family.</text>
</comment>
<dbReference type="AlphaFoldDB" id="A0A3P8BC61"/>
<evidence type="ECO:0000256" key="3">
    <source>
        <dbReference type="ARBA" id="ARBA00022692"/>
    </source>
</evidence>
<dbReference type="GO" id="GO:0015293">
    <property type="term" value="F:symporter activity"/>
    <property type="evidence" value="ECO:0007669"/>
    <property type="project" value="UniProtKB-KW"/>
</dbReference>
<protein>
    <submittedName>
        <fullName evidence="10">Amino acid transporter</fullName>
    </submittedName>
</protein>
<feature type="transmembrane region" description="Helical" evidence="7">
    <location>
        <begin position="6"/>
        <end position="25"/>
    </location>
</feature>
<feature type="transmembrane region" description="Helical" evidence="7">
    <location>
        <begin position="129"/>
        <end position="148"/>
    </location>
</feature>
<evidence type="ECO:0000256" key="7">
    <source>
        <dbReference type="SAM" id="Phobius"/>
    </source>
</evidence>
<keyword evidence="4" id="KW-0769">Symport</keyword>
<keyword evidence="3 7" id="KW-0812">Transmembrane</keyword>
<dbReference type="EMBL" id="UZAH01029670">
    <property type="protein sequence ID" value="VDP07328.1"/>
    <property type="molecule type" value="Genomic_DNA"/>
</dbReference>
<evidence type="ECO:0000256" key="5">
    <source>
        <dbReference type="ARBA" id="ARBA00022989"/>
    </source>
</evidence>
<keyword evidence="6 7" id="KW-0472">Membrane</keyword>
<evidence type="ECO:0000256" key="4">
    <source>
        <dbReference type="ARBA" id="ARBA00022847"/>
    </source>
</evidence>
<dbReference type="InterPro" id="IPR038770">
    <property type="entry name" value="Na+/solute_symporter_sf"/>
</dbReference>
<reference evidence="10" key="2">
    <citation type="submission" date="2019-09" db="UniProtKB">
        <authorList>
            <consortium name="WormBaseParasite"/>
        </authorList>
    </citation>
    <scope>IDENTIFICATION</scope>
</reference>
<keyword evidence="5 7" id="KW-1133">Transmembrane helix</keyword>
<dbReference type="WBParaSite" id="HPBE_0001689301-mRNA-1">
    <property type="protein sequence ID" value="HPBE_0001689301-mRNA-1"/>
    <property type="gene ID" value="HPBE_0001689301"/>
</dbReference>
<feature type="transmembrane region" description="Helical" evidence="7">
    <location>
        <begin position="168"/>
        <end position="190"/>
    </location>
</feature>